<comment type="subcellular location">
    <subcellularLocation>
        <location evidence="1">Membrane</location>
        <topology evidence="1">Multi-pass membrane protein</topology>
    </subcellularLocation>
</comment>
<dbReference type="NCBIfam" id="TIGR03062">
    <property type="entry name" value="pip_yhgE_Cterm"/>
    <property type="match status" value="1"/>
</dbReference>
<dbReference type="Gene3D" id="3.40.1710.10">
    <property type="entry name" value="abc type-2 transporter like domain"/>
    <property type="match status" value="1"/>
</dbReference>
<keyword evidence="3 5" id="KW-1133">Transmembrane helix</keyword>
<name>A0ABW0NUA6_9MICO</name>
<evidence type="ECO:0000313" key="8">
    <source>
        <dbReference type="Proteomes" id="UP001596039"/>
    </source>
</evidence>
<feature type="transmembrane region" description="Helical" evidence="5">
    <location>
        <begin position="455"/>
        <end position="477"/>
    </location>
</feature>
<reference evidence="8" key="1">
    <citation type="journal article" date="2019" name="Int. J. Syst. Evol. Microbiol.">
        <title>The Global Catalogue of Microorganisms (GCM) 10K type strain sequencing project: providing services to taxonomists for standard genome sequencing and annotation.</title>
        <authorList>
            <consortium name="The Broad Institute Genomics Platform"/>
            <consortium name="The Broad Institute Genome Sequencing Center for Infectious Disease"/>
            <person name="Wu L."/>
            <person name="Ma J."/>
        </authorList>
    </citation>
    <scope>NUCLEOTIDE SEQUENCE [LARGE SCALE GENOMIC DNA]</scope>
    <source>
        <strain evidence="8">CGMCC 4.6997</strain>
    </source>
</reference>
<dbReference type="RefSeq" id="WP_386741022.1">
    <property type="nucleotide sequence ID" value="NZ_JBHSMG010000004.1"/>
</dbReference>
<evidence type="ECO:0000256" key="3">
    <source>
        <dbReference type="ARBA" id="ARBA00022989"/>
    </source>
</evidence>
<sequence length="579" mass="57209">MNKRLRWIGIAAVALVPLAFVGLYVASVGDAKSGVDRIPAVIVNQDQAITTTNADGTTKYVLAGRQLVTQLTGTKSPGMDWTLSNAADAKTALANGSVYAVLTIPSNFSKSVLSLQGSSPVQARLAIRTDDAHSYLAGSVAQSLSDGMVRTFGSAITKQYISGVYASLGTLGASLSQAADGATQLASGANAAASGASSYAGGVGSYTAGVSSLSSGLSQLNSGAASLDQLSAGVSSYTGGVSQLSAALTAATAALSADPTSSSALAQVQALTAQLAQTAAGGSTLSRQTTGGIDGIQSGIAQSAAGARKLAANGSALVSGANSLASGSAQLASGASGLASGLTSGAAQVPKSDSAAASKAAGVASDPVGISVTKAHAISGVAQAVSTFLLPIALWIGALAVFLVMRPVTRRILASTAASSRVLGSALFRAGTVTAVQAALLVVLMHTAVGIGWQYLPATLVFSLLTAAAFTAFHHLLTVRLGRAGLVISLFLLAVQIAAIGGVYPVQVLTTPFQWISPYLPLTWATTGMQQIVAGGSAAVAIGSAVALLLFGAASVALAALVIRRTRRAGELGLVPAIA</sequence>
<gene>
    <name evidence="7" type="ORF">ACFPJ4_13755</name>
</gene>
<evidence type="ECO:0000259" key="6">
    <source>
        <dbReference type="Pfam" id="PF12698"/>
    </source>
</evidence>
<dbReference type="InterPro" id="IPR017500">
    <property type="entry name" value="Phage_infect_YhgE_N"/>
</dbReference>
<evidence type="ECO:0000256" key="2">
    <source>
        <dbReference type="ARBA" id="ARBA00022692"/>
    </source>
</evidence>
<feature type="domain" description="ABC-2 type transporter transmembrane" evidence="6">
    <location>
        <begin position="12"/>
        <end position="561"/>
    </location>
</feature>
<dbReference type="PANTHER" id="PTHR43077:SF5">
    <property type="entry name" value="PHAGE INFECTION PROTEIN"/>
    <property type="match status" value="1"/>
</dbReference>
<protein>
    <submittedName>
        <fullName evidence="7">YhgE/Pip family protein</fullName>
    </submittedName>
</protein>
<evidence type="ECO:0000256" key="1">
    <source>
        <dbReference type="ARBA" id="ARBA00004141"/>
    </source>
</evidence>
<dbReference type="InterPro" id="IPR051328">
    <property type="entry name" value="T7SS_ABC-Transporter"/>
</dbReference>
<dbReference type="NCBIfam" id="TIGR03061">
    <property type="entry name" value="pip_yhgE_Nterm"/>
    <property type="match status" value="1"/>
</dbReference>
<accession>A0ABW0NUA6</accession>
<comment type="caution">
    <text evidence="7">The sequence shown here is derived from an EMBL/GenBank/DDBJ whole genome shotgun (WGS) entry which is preliminary data.</text>
</comment>
<feature type="transmembrane region" description="Helical" evidence="5">
    <location>
        <begin position="426"/>
        <end position="449"/>
    </location>
</feature>
<proteinExistence type="predicted"/>
<dbReference type="InterPro" id="IPR013525">
    <property type="entry name" value="ABC2_TM"/>
</dbReference>
<dbReference type="InterPro" id="IPR017501">
    <property type="entry name" value="Phage_infect_YhgE_C"/>
</dbReference>
<keyword evidence="8" id="KW-1185">Reference proteome</keyword>
<organism evidence="7 8">
    <name type="scientific">Lysinimonas soli</name>
    <dbReference type="NCBI Taxonomy" id="1074233"/>
    <lineage>
        <taxon>Bacteria</taxon>
        <taxon>Bacillati</taxon>
        <taxon>Actinomycetota</taxon>
        <taxon>Actinomycetes</taxon>
        <taxon>Micrococcales</taxon>
        <taxon>Microbacteriaceae</taxon>
        <taxon>Lysinimonas</taxon>
    </lineage>
</organism>
<evidence type="ECO:0000256" key="4">
    <source>
        <dbReference type="ARBA" id="ARBA00023136"/>
    </source>
</evidence>
<dbReference type="EMBL" id="JBHSMG010000004">
    <property type="protein sequence ID" value="MFC5503308.1"/>
    <property type="molecule type" value="Genomic_DNA"/>
</dbReference>
<dbReference type="Proteomes" id="UP001596039">
    <property type="component" value="Unassembled WGS sequence"/>
</dbReference>
<keyword evidence="2 5" id="KW-0812">Transmembrane</keyword>
<keyword evidence="4 5" id="KW-0472">Membrane</keyword>
<feature type="transmembrane region" description="Helical" evidence="5">
    <location>
        <begin position="484"/>
        <end position="504"/>
    </location>
</feature>
<evidence type="ECO:0000313" key="7">
    <source>
        <dbReference type="EMBL" id="MFC5503308.1"/>
    </source>
</evidence>
<feature type="transmembrane region" description="Helical" evidence="5">
    <location>
        <begin position="538"/>
        <end position="563"/>
    </location>
</feature>
<dbReference type="Pfam" id="PF12698">
    <property type="entry name" value="ABC2_membrane_3"/>
    <property type="match status" value="1"/>
</dbReference>
<evidence type="ECO:0000256" key="5">
    <source>
        <dbReference type="SAM" id="Phobius"/>
    </source>
</evidence>
<dbReference type="PANTHER" id="PTHR43077">
    <property type="entry name" value="TRANSPORT PERMEASE YVFS-RELATED"/>
    <property type="match status" value="1"/>
</dbReference>
<feature type="transmembrane region" description="Helical" evidence="5">
    <location>
        <begin position="388"/>
        <end position="405"/>
    </location>
</feature>